<comment type="caution">
    <text evidence="8">The sequence shown here is derived from an EMBL/GenBank/DDBJ whole genome shotgun (WGS) entry which is preliminary data.</text>
</comment>
<feature type="repeat" description="Solcar" evidence="6">
    <location>
        <begin position="98"/>
        <end position="177"/>
    </location>
</feature>
<evidence type="ECO:0000256" key="7">
    <source>
        <dbReference type="RuleBase" id="RU000488"/>
    </source>
</evidence>
<dbReference type="InterPro" id="IPR002067">
    <property type="entry name" value="MCP"/>
</dbReference>
<dbReference type="Pfam" id="PF00153">
    <property type="entry name" value="Mito_carr"/>
    <property type="match status" value="3"/>
</dbReference>
<dbReference type="InterPro" id="IPR018108">
    <property type="entry name" value="MCP_transmembrane"/>
</dbReference>
<comment type="subcellular location">
    <subcellularLocation>
        <location evidence="1">Membrane</location>
        <topology evidence="1">Multi-pass membrane protein</topology>
    </subcellularLocation>
</comment>
<dbReference type="PANTHER" id="PTHR24089">
    <property type="entry name" value="SOLUTE CARRIER FAMILY 25"/>
    <property type="match status" value="1"/>
</dbReference>
<sequence length="283" mass="29664">MPAVSKGDTPTGFVLSASMGAIAGAASKTVVAPVERIRLLMQMANAQSLGAGSGLRDVLQKEGPLGLWRGNEIAVVRATLQKGILFSVQDSLRVILNSDTIAGGIAGLTASGLTYPLDVLRTRHAGRVDAGPLLAVAREAIAAGGVFALWRGASATLGGGVLYEGMRFGAYNQLREQRNERGEARFGPATSGALASLAGGNIIYPNDTVRRRLQTVSGGGETYLQAVVALYREGGVRRLYRGFLLYNLKVLPSAAVQFATYAHLKGLATERSQRKAHAAGTVM</sequence>
<evidence type="ECO:0000256" key="5">
    <source>
        <dbReference type="ARBA" id="ARBA00023136"/>
    </source>
</evidence>
<evidence type="ECO:0000313" key="8">
    <source>
        <dbReference type="EMBL" id="KOO32914.1"/>
    </source>
</evidence>
<reference evidence="9" key="1">
    <citation type="journal article" date="2015" name="PLoS Genet.">
        <title>Genome Sequence and Transcriptome Analyses of Chrysochromulina tobin: Metabolic Tools for Enhanced Algal Fitness in the Prominent Order Prymnesiales (Haptophyceae).</title>
        <authorList>
            <person name="Hovde B.T."/>
            <person name="Deodato C.R."/>
            <person name="Hunsperger H.M."/>
            <person name="Ryken S.A."/>
            <person name="Yost W."/>
            <person name="Jha R.K."/>
            <person name="Patterson J."/>
            <person name="Monnat R.J. Jr."/>
            <person name="Barlow S.B."/>
            <person name="Starkenburg S.R."/>
            <person name="Cattolico R.A."/>
        </authorList>
    </citation>
    <scope>NUCLEOTIDE SEQUENCE</scope>
    <source>
        <strain evidence="9">CCMP291</strain>
    </source>
</reference>
<dbReference type="GO" id="GO:0016020">
    <property type="term" value="C:membrane"/>
    <property type="evidence" value="ECO:0007669"/>
    <property type="project" value="UniProtKB-SubCell"/>
</dbReference>
<dbReference type="SUPFAM" id="SSF103506">
    <property type="entry name" value="Mitochondrial carrier"/>
    <property type="match status" value="1"/>
</dbReference>
<dbReference type="InterPro" id="IPR023395">
    <property type="entry name" value="MCP_dom_sf"/>
</dbReference>
<dbReference type="PRINTS" id="PR00926">
    <property type="entry name" value="MITOCARRIER"/>
</dbReference>
<comment type="similarity">
    <text evidence="7">Belongs to the mitochondrial carrier (TC 2.A.29) family.</text>
</comment>
<organism evidence="8 9">
    <name type="scientific">Chrysochromulina tobinii</name>
    <dbReference type="NCBI Taxonomy" id="1460289"/>
    <lineage>
        <taxon>Eukaryota</taxon>
        <taxon>Haptista</taxon>
        <taxon>Haptophyta</taxon>
        <taxon>Prymnesiophyceae</taxon>
        <taxon>Prymnesiales</taxon>
        <taxon>Chrysochromulinaceae</taxon>
        <taxon>Chrysochromulina</taxon>
    </lineage>
</organism>
<dbReference type="EMBL" id="JWZX01001652">
    <property type="protein sequence ID" value="KOO32914.1"/>
    <property type="molecule type" value="Genomic_DNA"/>
</dbReference>
<accession>A0A0M0K263</accession>
<evidence type="ECO:0000256" key="1">
    <source>
        <dbReference type="ARBA" id="ARBA00004141"/>
    </source>
</evidence>
<evidence type="ECO:0000256" key="2">
    <source>
        <dbReference type="ARBA" id="ARBA00022448"/>
    </source>
</evidence>
<evidence type="ECO:0000256" key="6">
    <source>
        <dbReference type="PROSITE-ProRule" id="PRU00282"/>
    </source>
</evidence>
<keyword evidence="4" id="KW-0677">Repeat</keyword>
<gene>
    <name evidence="8" type="ORF">Ctob_014159</name>
</gene>
<protein>
    <submittedName>
        <fullName evidence="8">Uncharacterized protein</fullName>
    </submittedName>
</protein>
<dbReference type="PROSITE" id="PS50920">
    <property type="entry name" value="SOLCAR"/>
    <property type="match status" value="3"/>
</dbReference>
<keyword evidence="3 6" id="KW-0812">Transmembrane</keyword>
<evidence type="ECO:0000313" key="9">
    <source>
        <dbReference type="Proteomes" id="UP000037460"/>
    </source>
</evidence>
<feature type="repeat" description="Solcar" evidence="6">
    <location>
        <begin position="183"/>
        <end position="267"/>
    </location>
</feature>
<keyword evidence="2 7" id="KW-0813">Transport</keyword>
<dbReference type="AlphaFoldDB" id="A0A0M0K263"/>
<proteinExistence type="inferred from homology"/>
<keyword evidence="9" id="KW-1185">Reference proteome</keyword>
<dbReference type="Proteomes" id="UP000037460">
    <property type="component" value="Unassembled WGS sequence"/>
</dbReference>
<dbReference type="OrthoDB" id="270584at2759"/>
<keyword evidence="5 6" id="KW-0472">Membrane</keyword>
<evidence type="ECO:0000256" key="4">
    <source>
        <dbReference type="ARBA" id="ARBA00022737"/>
    </source>
</evidence>
<dbReference type="GO" id="GO:0055085">
    <property type="term" value="P:transmembrane transport"/>
    <property type="evidence" value="ECO:0007669"/>
    <property type="project" value="InterPro"/>
</dbReference>
<feature type="repeat" description="Solcar" evidence="6">
    <location>
        <begin position="11"/>
        <end position="95"/>
    </location>
</feature>
<evidence type="ECO:0000256" key="3">
    <source>
        <dbReference type="ARBA" id="ARBA00022692"/>
    </source>
</evidence>
<dbReference type="Gene3D" id="1.50.40.10">
    <property type="entry name" value="Mitochondrial carrier domain"/>
    <property type="match status" value="1"/>
</dbReference>
<name>A0A0M0K263_9EUKA</name>